<evidence type="ECO:0000256" key="1">
    <source>
        <dbReference type="ARBA" id="ARBA00022553"/>
    </source>
</evidence>
<feature type="modified residue" description="4-aspartylphosphate" evidence="2">
    <location>
        <position position="385"/>
    </location>
</feature>
<dbReference type="GO" id="GO:0000160">
    <property type="term" value="P:phosphorelay signal transduction system"/>
    <property type="evidence" value="ECO:0007669"/>
    <property type="project" value="InterPro"/>
</dbReference>
<dbReference type="Gene3D" id="3.40.50.2300">
    <property type="match status" value="1"/>
</dbReference>
<sequence length="453" mass="50051">MFIEDGMDIVYKELHYRLKESGSTSPPILWRTKSGRPCATNSIGVSIGPFSVGIFSPKITSAEGIRELASARAEFENLKAEVDVYSHDVRTPLHGLLNMWPMVGGRARKAIEGDVKTGSIDVAEAREFLETIDIVGDCVHQLLGLAQTRLEIVKCLHSDERKVGLRSQMQKITNVLLRLYGSQLLYDSEAIPNVMIMYNEAMNVFQIVNNLVNNAHSATPNAEVKVFARLKQNELTITVKDNGIGMPDDVVKYLTGKTEVKPTIGLGTSIVRKNAKIMGGNISYSYDEGAVVTVKVLFSFIEPGKEEEQGEVLKEEDQKSSKGFEARMKSYRFTGSALIVDDTSLNRIILHRMLKSHIDCVSSVQFARDAIHEVGKNSYAIIFMDFEMPPGQISGIEATRLLRSGGYKGKIVGLTGHGDVNILNQASNAGMDIVLQKPFRKKEIIKVIMKVLG</sequence>
<dbReference type="InterPro" id="IPR005467">
    <property type="entry name" value="His_kinase_dom"/>
</dbReference>
<evidence type="ECO:0000256" key="3">
    <source>
        <dbReference type="SAM" id="Coils"/>
    </source>
</evidence>
<dbReference type="PROSITE" id="PS50109">
    <property type="entry name" value="HIS_KIN"/>
    <property type="match status" value="1"/>
</dbReference>
<dbReference type="SMART" id="SM00448">
    <property type="entry name" value="REC"/>
    <property type="match status" value="1"/>
</dbReference>
<feature type="domain" description="Response regulatory" evidence="5">
    <location>
        <begin position="336"/>
        <end position="452"/>
    </location>
</feature>
<evidence type="ECO:0000259" key="4">
    <source>
        <dbReference type="PROSITE" id="PS50109"/>
    </source>
</evidence>
<evidence type="ECO:0008006" key="7">
    <source>
        <dbReference type="Google" id="ProtNLM"/>
    </source>
</evidence>
<feature type="domain" description="Histidine kinase" evidence="4">
    <location>
        <begin position="84"/>
        <end position="302"/>
    </location>
</feature>
<dbReference type="CDD" id="cd17546">
    <property type="entry name" value="REC_hyHK_CKI1_RcsC-like"/>
    <property type="match status" value="1"/>
</dbReference>
<reference evidence="6" key="1">
    <citation type="submission" date="2021-01" db="EMBL/GenBank/DDBJ databases">
        <authorList>
            <person name="Corre E."/>
            <person name="Pelletier E."/>
            <person name="Niang G."/>
            <person name="Scheremetjew M."/>
            <person name="Finn R."/>
            <person name="Kale V."/>
            <person name="Holt S."/>
            <person name="Cochrane G."/>
            <person name="Meng A."/>
            <person name="Brown T."/>
            <person name="Cohen L."/>
        </authorList>
    </citation>
    <scope>NUCLEOTIDE SEQUENCE</scope>
    <source>
        <strain evidence="6">CCCM811</strain>
    </source>
</reference>
<dbReference type="SMART" id="SM00387">
    <property type="entry name" value="HATPase_c"/>
    <property type="match status" value="1"/>
</dbReference>
<dbReference type="SUPFAM" id="SSF55874">
    <property type="entry name" value="ATPase domain of HSP90 chaperone/DNA topoisomerase II/histidine kinase"/>
    <property type="match status" value="1"/>
</dbReference>
<dbReference type="SUPFAM" id="SSF52172">
    <property type="entry name" value="CheY-like"/>
    <property type="match status" value="1"/>
</dbReference>
<dbReference type="Pfam" id="PF02518">
    <property type="entry name" value="HATPase_c"/>
    <property type="match status" value="1"/>
</dbReference>
<proteinExistence type="predicted"/>
<dbReference type="AlphaFoldDB" id="A0A7S3YWU6"/>
<evidence type="ECO:0000259" key="5">
    <source>
        <dbReference type="PROSITE" id="PS50110"/>
    </source>
</evidence>
<dbReference type="InterPro" id="IPR011006">
    <property type="entry name" value="CheY-like_superfamily"/>
</dbReference>
<gene>
    <name evidence="6" type="ORF">LGLO00237_LOCUS16030</name>
</gene>
<name>A0A7S3YWU6_9EUKA</name>
<dbReference type="InterPro" id="IPR003594">
    <property type="entry name" value="HATPase_dom"/>
</dbReference>
<organism evidence="6">
    <name type="scientific">Lotharella globosa</name>
    <dbReference type="NCBI Taxonomy" id="91324"/>
    <lineage>
        <taxon>Eukaryota</taxon>
        <taxon>Sar</taxon>
        <taxon>Rhizaria</taxon>
        <taxon>Cercozoa</taxon>
        <taxon>Chlorarachniophyceae</taxon>
        <taxon>Lotharella</taxon>
    </lineage>
</organism>
<dbReference type="PROSITE" id="PS50110">
    <property type="entry name" value="RESPONSE_REGULATORY"/>
    <property type="match status" value="1"/>
</dbReference>
<dbReference type="EMBL" id="HBIV01022259">
    <property type="protein sequence ID" value="CAE0664427.1"/>
    <property type="molecule type" value="Transcribed_RNA"/>
</dbReference>
<keyword evidence="3" id="KW-0175">Coiled coil</keyword>
<dbReference type="Gene3D" id="3.30.565.10">
    <property type="entry name" value="Histidine kinase-like ATPase, C-terminal domain"/>
    <property type="match status" value="1"/>
</dbReference>
<dbReference type="InterPro" id="IPR050956">
    <property type="entry name" value="2C_system_His_kinase"/>
</dbReference>
<dbReference type="Pfam" id="PF00072">
    <property type="entry name" value="Response_reg"/>
    <property type="match status" value="1"/>
</dbReference>
<keyword evidence="1 2" id="KW-0597">Phosphoprotein</keyword>
<protein>
    <recommendedName>
        <fullName evidence="7">Histidine kinase</fullName>
    </recommendedName>
</protein>
<feature type="coiled-coil region" evidence="3">
    <location>
        <begin position="61"/>
        <end position="88"/>
    </location>
</feature>
<evidence type="ECO:0000313" key="6">
    <source>
        <dbReference type="EMBL" id="CAE0664427.1"/>
    </source>
</evidence>
<dbReference type="InterPro" id="IPR036890">
    <property type="entry name" value="HATPase_C_sf"/>
</dbReference>
<dbReference type="CDD" id="cd00075">
    <property type="entry name" value="HATPase"/>
    <property type="match status" value="1"/>
</dbReference>
<dbReference type="PANTHER" id="PTHR43719">
    <property type="entry name" value="TWO-COMPONENT HISTIDINE KINASE"/>
    <property type="match status" value="1"/>
</dbReference>
<evidence type="ECO:0000256" key="2">
    <source>
        <dbReference type="PROSITE-ProRule" id="PRU00169"/>
    </source>
</evidence>
<dbReference type="InterPro" id="IPR001789">
    <property type="entry name" value="Sig_transdc_resp-reg_receiver"/>
</dbReference>
<accession>A0A7S3YWU6</accession>
<dbReference type="PANTHER" id="PTHR43719:SF28">
    <property type="entry name" value="PEROXIDE STRESS-ACTIVATED HISTIDINE KINASE MAK1-RELATED"/>
    <property type="match status" value="1"/>
</dbReference>